<dbReference type="Pfam" id="PF02995">
    <property type="entry name" value="DUF229"/>
    <property type="match status" value="1"/>
</dbReference>
<organism evidence="2 3">
    <name type="scientific">Pyrocoelia pectoralis</name>
    <dbReference type="NCBI Taxonomy" id="417401"/>
    <lineage>
        <taxon>Eukaryota</taxon>
        <taxon>Metazoa</taxon>
        <taxon>Ecdysozoa</taxon>
        <taxon>Arthropoda</taxon>
        <taxon>Hexapoda</taxon>
        <taxon>Insecta</taxon>
        <taxon>Pterygota</taxon>
        <taxon>Neoptera</taxon>
        <taxon>Endopterygota</taxon>
        <taxon>Coleoptera</taxon>
        <taxon>Polyphaga</taxon>
        <taxon>Elateriformia</taxon>
        <taxon>Elateroidea</taxon>
        <taxon>Lampyridae</taxon>
        <taxon>Lampyrinae</taxon>
        <taxon>Pyrocoelia</taxon>
    </lineage>
</organism>
<reference evidence="2 3" key="1">
    <citation type="journal article" date="2024" name="Insects">
        <title>An Improved Chromosome-Level Genome Assembly of the Firefly Pyrocoelia pectoralis.</title>
        <authorList>
            <person name="Fu X."/>
            <person name="Meyer-Rochow V.B."/>
            <person name="Ballantyne L."/>
            <person name="Zhu X."/>
        </authorList>
    </citation>
    <scope>NUCLEOTIDE SEQUENCE [LARGE SCALE GENOMIC DNA]</scope>
    <source>
        <strain evidence="2">XCY_ONT2</strain>
    </source>
</reference>
<dbReference type="EMBL" id="JAVRBK010000003">
    <property type="protein sequence ID" value="KAK5646628.1"/>
    <property type="molecule type" value="Genomic_DNA"/>
</dbReference>
<dbReference type="PANTHER" id="PTHR10974:SF1">
    <property type="entry name" value="FI08016P-RELATED"/>
    <property type="match status" value="1"/>
</dbReference>
<keyword evidence="3" id="KW-1185">Reference proteome</keyword>
<dbReference type="AlphaFoldDB" id="A0AAN7ZRK2"/>
<proteinExistence type="predicted"/>
<dbReference type="SUPFAM" id="SSF53649">
    <property type="entry name" value="Alkaline phosphatase-like"/>
    <property type="match status" value="1"/>
</dbReference>
<dbReference type="Gene3D" id="3.40.720.10">
    <property type="entry name" value="Alkaline Phosphatase, subunit A"/>
    <property type="match status" value="1"/>
</dbReference>
<evidence type="ECO:0000256" key="1">
    <source>
        <dbReference type="SAM" id="Phobius"/>
    </source>
</evidence>
<keyword evidence="1" id="KW-0472">Membrane</keyword>
<name>A0AAN7ZRK2_9COLE</name>
<comment type="caution">
    <text evidence="2">The sequence shown here is derived from an EMBL/GenBank/DDBJ whole genome shotgun (WGS) entry which is preliminary data.</text>
</comment>
<keyword evidence="1" id="KW-0812">Transmembrane</keyword>
<sequence length="653" mass="74947">MDGDNSRWRPPSILLIPLLLCGGLIFYVDVFQIKSFSVTNSFKLPEPRFIGYSEKIDLNGFLVKTEGCRIPYMDPLDTSIKKYVSKPKQFVCNKNKPPLMEANLTYVYMLNNSLSSYEVKNISALKCCYSAFHRVEPSSKQGDNIVSYNKCVQFNESVKIEDDFIRVSCTYNKKEIYKDFFSFVPIKPRIKNFSSNPGSNEKLNVLVIGLDAVSRLNLHRQMPKTVNILKDIGAIELLGYNKVGDNTFPNLVPVLIGLSENELKKDCWHKKTDKFDDCKLIWKNYSTSGYATAFGEDSTWMGTFNYMKRGFKKQPTDYFWGPFNYVSEKQIGNAHDMNVHQCVGSRAVYQVLLDYITKFVKTMTQNQISYFGFFWGASLSHDYLNKPSLGDETYANFFTKLTESNMLNNTALIFMSDHGIRWGGIRTTYQGRIEERLPFVFIVMPKSYRDSYPQAFANINRNTKRLTTPFDLHETLKNLLKPHSLKRALINERINKRDGKERSYSLFEPIPSNRTCETAAISPHWCTCQTSASISINNSDIIDATKYVVKYLNKQLDGYAECAELTLAEIYDGRLHSADNKLKGESYSEDYTVVFRTVPGDGNFEATVRQYVSKKGKEKHFNVMGSVSRINLYGSQSLCMTDYHLKLYCYCIT</sequence>
<dbReference type="PANTHER" id="PTHR10974">
    <property type="entry name" value="FI08016P-RELATED"/>
    <property type="match status" value="1"/>
</dbReference>
<accession>A0AAN7ZRK2</accession>
<feature type="transmembrane region" description="Helical" evidence="1">
    <location>
        <begin position="12"/>
        <end position="33"/>
    </location>
</feature>
<evidence type="ECO:0000313" key="3">
    <source>
        <dbReference type="Proteomes" id="UP001329430"/>
    </source>
</evidence>
<dbReference type="GO" id="GO:0005615">
    <property type="term" value="C:extracellular space"/>
    <property type="evidence" value="ECO:0007669"/>
    <property type="project" value="TreeGrafter"/>
</dbReference>
<dbReference type="InterPro" id="IPR004245">
    <property type="entry name" value="DUF229"/>
</dbReference>
<dbReference type="InterPro" id="IPR017850">
    <property type="entry name" value="Alkaline_phosphatase_core_sf"/>
</dbReference>
<keyword evidence="1" id="KW-1133">Transmembrane helix</keyword>
<dbReference type="CDD" id="cd16021">
    <property type="entry name" value="ALP_like"/>
    <property type="match status" value="1"/>
</dbReference>
<gene>
    <name evidence="2" type="ORF">RI129_005092</name>
</gene>
<dbReference type="Proteomes" id="UP001329430">
    <property type="component" value="Chromosome 3"/>
</dbReference>
<evidence type="ECO:0000313" key="2">
    <source>
        <dbReference type="EMBL" id="KAK5646628.1"/>
    </source>
</evidence>
<protein>
    <submittedName>
        <fullName evidence="2">Uncharacterized protein</fullName>
    </submittedName>
</protein>
<dbReference type="FunFam" id="3.40.720.10:FF:000017">
    <property type="entry name" value="Predicted protein"/>
    <property type="match status" value="1"/>
</dbReference>